<evidence type="ECO:0000313" key="4">
    <source>
        <dbReference type="EMBL" id="SNT31236.1"/>
    </source>
</evidence>
<dbReference type="AlphaFoldDB" id="A0A239LL79"/>
<protein>
    <submittedName>
        <fullName evidence="3">Uncharacterized protein</fullName>
    </submittedName>
</protein>
<sequence>MKTTIRLAVAALVLTGFAATTQASTSKTTVQPKVSAMPVPSCAPDGQNSCGL</sequence>
<proteinExistence type="predicted"/>
<feature type="chain" id="PRO_5015075312" evidence="2">
    <location>
        <begin position="19"/>
        <end position="52"/>
    </location>
</feature>
<evidence type="ECO:0000256" key="2">
    <source>
        <dbReference type="SAM" id="SignalP"/>
    </source>
</evidence>
<feature type="region of interest" description="Disordered" evidence="1">
    <location>
        <begin position="22"/>
        <end position="52"/>
    </location>
</feature>
<name>A0A239LL79_9BACT</name>
<dbReference type="RefSeq" id="WP_176441841.1">
    <property type="nucleotide sequence ID" value="NZ_FZOU01000007.1"/>
</dbReference>
<dbReference type="Proteomes" id="UP000198356">
    <property type="component" value="Unassembled WGS sequence"/>
</dbReference>
<evidence type="ECO:0000313" key="3">
    <source>
        <dbReference type="EMBL" id="SNT31221.1"/>
    </source>
</evidence>
<feature type="signal peptide" evidence="2">
    <location>
        <begin position="1"/>
        <end position="18"/>
    </location>
</feature>
<evidence type="ECO:0000313" key="5">
    <source>
        <dbReference type="Proteomes" id="UP000198356"/>
    </source>
</evidence>
<gene>
    <name evidence="3" type="ORF">SAMN05421770_107115</name>
    <name evidence="4" type="ORF">SAMN05421770_107116</name>
</gene>
<reference evidence="3 5" key="1">
    <citation type="submission" date="2017-06" db="EMBL/GenBank/DDBJ databases">
        <authorList>
            <person name="Kim H.J."/>
            <person name="Triplett B.A."/>
        </authorList>
    </citation>
    <scope>NUCLEOTIDE SEQUENCE [LARGE SCALE GENOMIC DNA]</scope>
    <source>
        <strain evidence="3 5">DSM 18704</strain>
    </source>
</reference>
<evidence type="ECO:0000256" key="1">
    <source>
        <dbReference type="SAM" id="MobiDB-lite"/>
    </source>
</evidence>
<dbReference type="EMBL" id="FZOU01000007">
    <property type="protein sequence ID" value="SNT31236.1"/>
    <property type="molecule type" value="Genomic_DNA"/>
</dbReference>
<organism evidence="3 5">
    <name type="scientific">Granulicella rosea</name>
    <dbReference type="NCBI Taxonomy" id="474952"/>
    <lineage>
        <taxon>Bacteria</taxon>
        <taxon>Pseudomonadati</taxon>
        <taxon>Acidobacteriota</taxon>
        <taxon>Terriglobia</taxon>
        <taxon>Terriglobales</taxon>
        <taxon>Acidobacteriaceae</taxon>
        <taxon>Granulicella</taxon>
    </lineage>
</organism>
<keyword evidence="2" id="KW-0732">Signal</keyword>
<accession>A0A239LL79</accession>
<dbReference type="EMBL" id="FZOU01000007">
    <property type="protein sequence ID" value="SNT31221.1"/>
    <property type="molecule type" value="Genomic_DNA"/>
</dbReference>
<keyword evidence="5" id="KW-1185">Reference proteome</keyword>